<organism evidence="1 2">
    <name type="scientific">Cuscuta australis</name>
    <dbReference type="NCBI Taxonomy" id="267555"/>
    <lineage>
        <taxon>Eukaryota</taxon>
        <taxon>Viridiplantae</taxon>
        <taxon>Streptophyta</taxon>
        <taxon>Embryophyta</taxon>
        <taxon>Tracheophyta</taxon>
        <taxon>Spermatophyta</taxon>
        <taxon>Magnoliopsida</taxon>
        <taxon>eudicotyledons</taxon>
        <taxon>Gunneridae</taxon>
        <taxon>Pentapetalae</taxon>
        <taxon>asterids</taxon>
        <taxon>lamiids</taxon>
        <taxon>Solanales</taxon>
        <taxon>Convolvulaceae</taxon>
        <taxon>Cuscuteae</taxon>
        <taxon>Cuscuta</taxon>
        <taxon>Cuscuta subgen. Grammica</taxon>
        <taxon>Cuscuta sect. Cleistogrammica</taxon>
    </lineage>
</organism>
<protein>
    <recommendedName>
        <fullName evidence="3">SAM domain-containing protein</fullName>
    </recommendedName>
</protein>
<dbReference type="EMBL" id="NQVE01000159">
    <property type="protein sequence ID" value="RAL43256.1"/>
    <property type="molecule type" value="Genomic_DNA"/>
</dbReference>
<dbReference type="SUPFAM" id="SSF47769">
    <property type="entry name" value="SAM/Pointed domain"/>
    <property type="match status" value="1"/>
</dbReference>
<accession>A0A328DCQ7</accession>
<reference evidence="1 2" key="1">
    <citation type="submission" date="2018-06" db="EMBL/GenBank/DDBJ databases">
        <title>The Genome of Cuscuta australis (Dodder) Provides Insight into the Evolution of Plant Parasitism.</title>
        <authorList>
            <person name="Liu H."/>
        </authorList>
    </citation>
    <scope>NUCLEOTIDE SEQUENCE [LARGE SCALE GENOMIC DNA]</scope>
    <source>
        <strain evidence="2">cv. Yunnan</strain>
        <tissue evidence="1">Vines</tissue>
    </source>
</reference>
<evidence type="ECO:0008006" key="3">
    <source>
        <dbReference type="Google" id="ProtNLM"/>
    </source>
</evidence>
<dbReference type="PANTHER" id="PTHR33915:SF1">
    <property type="entry name" value="OS04G0644100 PROTEIN"/>
    <property type="match status" value="1"/>
</dbReference>
<dbReference type="CDD" id="cd09487">
    <property type="entry name" value="SAM_superfamily"/>
    <property type="match status" value="1"/>
</dbReference>
<dbReference type="PANTHER" id="PTHR33915">
    <property type="entry name" value="OSJNBA0033G05.11 PROTEIN"/>
    <property type="match status" value="1"/>
</dbReference>
<evidence type="ECO:0000313" key="1">
    <source>
        <dbReference type="EMBL" id="RAL43256.1"/>
    </source>
</evidence>
<proteinExistence type="predicted"/>
<evidence type="ECO:0000313" key="2">
    <source>
        <dbReference type="Proteomes" id="UP000249390"/>
    </source>
</evidence>
<keyword evidence="2" id="KW-1185">Reference proteome</keyword>
<gene>
    <name evidence="1" type="ORF">DM860_015146</name>
</gene>
<dbReference type="Gene3D" id="1.10.150.50">
    <property type="entry name" value="Transcription Factor, Ets-1"/>
    <property type="match status" value="1"/>
</dbReference>
<dbReference type="AlphaFoldDB" id="A0A328DCQ7"/>
<dbReference type="InterPro" id="IPR013761">
    <property type="entry name" value="SAM/pointed_sf"/>
</dbReference>
<dbReference type="Proteomes" id="UP000249390">
    <property type="component" value="Unassembled WGS sequence"/>
</dbReference>
<name>A0A328DCQ7_9ASTE</name>
<sequence>MNWFSWLSKTTLDPTLVYRYGLTFVHNEVEEDDIAWFDHEFLQSMGISVAKHRLEILKLTKKEAPKTFPNSMTKSLVRAIKRSKSSVCEFVRRNLVCPIREENPGLALVPFGSQSSSKWRMTGLIKWMKTRELEAKRTGNVSRVLTNGSLRSTGFDHLDVDYWSSSSFSSTAVEDHQIIKWDTMFQGLKPT</sequence>
<comment type="caution">
    <text evidence="1">The sequence shown here is derived from an EMBL/GenBank/DDBJ whole genome shotgun (WGS) entry which is preliminary data.</text>
</comment>